<dbReference type="AlphaFoldDB" id="A0A2X2Z9T6"/>
<dbReference type="RefSeq" id="WP_089732614.1">
    <property type="nucleotide sequence ID" value="NZ_FNEG01000001.1"/>
</dbReference>
<gene>
    <name evidence="2" type="ORF">NCTC13492_03493</name>
    <name evidence="1" type="ORF">SAMN05421542_0149</name>
</gene>
<proteinExistence type="predicted"/>
<dbReference type="EMBL" id="FNEG01000001">
    <property type="protein sequence ID" value="SDI12583.1"/>
    <property type="molecule type" value="Genomic_DNA"/>
</dbReference>
<keyword evidence="3" id="KW-1185">Reference proteome</keyword>
<dbReference type="Proteomes" id="UP000199426">
    <property type="component" value="Unassembled WGS sequence"/>
</dbReference>
<accession>A0A2X2Z9T6</accession>
<reference evidence="1 3" key="1">
    <citation type="submission" date="2016-10" db="EMBL/GenBank/DDBJ databases">
        <authorList>
            <person name="Varghese N."/>
            <person name="Submissions S."/>
        </authorList>
    </citation>
    <scope>NUCLEOTIDE SEQUENCE [LARGE SCALE GENOMIC DNA]</scope>
    <source>
        <strain evidence="1 3">DSM 19299</strain>
    </source>
</reference>
<name>A0A2X2Z9T6_CHRJE</name>
<sequence>MDFAFYLNEFRLAAAEIPQENLDKEYLKISVTTVLESAALKIYKPQWYGDSKLSEEPSGRIFFSVWINEKTIKEGRLYYNIHALKLRELKNYKITSKDFAQNFRTEFSRYQEDWPNVNINFGPLTLMEGWIELKNDTIRKDVSLLAQKFVKISSIIDKVLEKYEKP</sequence>
<dbReference type="OrthoDB" id="674567at2"/>
<evidence type="ECO:0000313" key="2">
    <source>
        <dbReference type="EMBL" id="SQB46419.1"/>
    </source>
</evidence>
<protein>
    <submittedName>
        <fullName evidence="2">Uncharacterized protein</fullName>
    </submittedName>
</protein>
<reference evidence="2 4" key="2">
    <citation type="submission" date="2018-06" db="EMBL/GenBank/DDBJ databases">
        <authorList>
            <consortium name="Pathogen Informatics"/>
            <person name="Doyle S."/>
        </authorList>
    </citation>
    <scope>NUCLEOTIDE SEQUENCE [LARGE SCALE GENOMIC DNA]</scope>
    <source>
        <strain evidence="2 4">NCTC13492</strain>
    </source>
</reference>
<organism evidence="2 4">
    <name type="scientific">Chryseobacterium jejuense</name>
    <dbReference type="NCBI Taxonomy" id="445960"/>
    <lineage>
        <taxon>Bacteria</taxon>
        <taxon>Pseudomonadati</taxon>
        <taxon>Bacteroidota</taxon>
        <taxon>Flavobacteriia</taxon>
        <taxon>Flavobacteriales</taxon>
        <taxon>Weeksellaceae</taxon>
        <taxon>Chryseobacterium group</taxon>
        <taxon>Chryseobacterium</taxon>
    </lineage>
</organism>
<dbReference type="STRING" id="445960.SAMN05421542_0149"/>
<dbReference type="EMBL" id="UAWB01000013">
    <property type="protein sequence ID" value="SQB46419.1"/>
    <property type="molecule type" value="Genomic_DNA"/>
</dbReference>
<evidence type="ECO:0000313" key="3">
    <source>
        <dbReference type="Proteomes" id="UP000199426"/>
    </source>
</evidence>
<evidence type="ECO:0000313" key="1">
    <source>
        <dbReference type="EMBL" id="SDI12583.1"/>
    </source>
</evidence>
<evidence type="ECO:0000313" key="4">
    <source>
        <dbReference type="Proteomes" id="UP000251670"/>
    </source>
</evidence>
<dbReference type="Proteomes" id="UP000251670">
    <property type="component" value="Unassembled WGS sequence"/>
</dbReference>